<keyword evidence="2" id="KW-0732">Signal</keyword>
<dbReference type="AlphaFoldDB" id="A0A841FQY8"/>
<proteinExistence type="predicted"/>
<protein>
    <recommendedName>
        <fullName evidence="5">Lipoprotein</fullName>
    </recommendedName>
</protein>
<dbReference type="RefSeq" id="WP_184790051.1">
    <property type="nucleotide sequence ID" value="NZ_BONT01000108.1"/>
</dbReference>
<gene>
    <name evidence="3" type="ORF">HNR73_005116</name>
</gene>
<dbReference type="PROSITE" id="PS51257">
    <property type="entry name" value="PROKAR_LIPOPROTEIN"/>
    <property type="match status" value="1"/>
</dbReference>
<feature type="chain" id="PRO_5039006251" description="Lipoprotein" evidence="2">
    <location>
        <begin position="23"/>
        <end position="255"/>
    </location>
</feature>
<dbReference type="Pfam" id="PF20316">
    <property type="entry name" value="DUF6612"/>
    <property type="match status" value="1"/>
</dbReference>
<dbReference type="InterPro" id="IPR029046">
    <property type="entry name" value="LolA/LolB/LppX"/>
</dbReference>
<organism evidence="3 4">
    <name type="scientific">Phytomonospora endophytica</name>
    <dbReference type="NCBI Taxonomy" id="714109"/>
    <lineage>
        <taxon>Bacteria</taxon>
        <taxon>Bacillati</taxon>
        <taxon>Actinomycetota</taxon>
        <taxon>Actinomycetes</taxon>
        <taxon>Micromonosporales</taxon>
        <taxon>Micromonosporaceae</taxon>
        <taxon>Phytomonospora</taxon>
    </lineage>
</organism>
<evidence type="ECO:0008006" key="5">
    <source>
        <dbReference type="Google" id="ProtNLM"/>
    </source>
</evidence>
<evidence type="ECO:0000256" key="2">
    <source>
        <dbReference type="SAM" id="SignalP"/>
    </source>
</evidence>
<evidence type="ECO:0000313" key="4">
    <source>
        <dbReference type="Proteomes" id="UP000548476"/>
    </source>
</evidence>
<dbReference type="InterPro" id="IPR046720">
    <property type="entry name" value="DUF6612"/>
</dbReference>
<dbReference type="Proteomes" id="UP000548476">
    <property type="component" value="Unassembled WGS sequence"/>
</dbReference>
<evidence type="ECO:0000313" key="3">
    <source>
        <dbReference type="EMBL" id="MBB6037243.1"/>
    </source>
</evidence>
<feature type="region of interest" description="Disordered" evidence="1">
    <location>
        <begin position="234"/>
        <end position="255"/>
    </location>
</feature>
<feature type="signal peptide" evidence="2">
    <location>
        <begin position="1"/>
        <end position="22"/>
    </location>
</feature>
<evidence type="ECO:0000256" key="1">
    <source>
        <dbReference type="SAM" id="MobiDB-lite"/>
    </source>
</evidence>
<accession>A0A841FQY8</accession>
<sequence length="255" mass="26465">MTLQRARTFAATLTVAALVALGAAGCGSGDNAELQGGAGNPATGENAPADAKGAVALAAEKTKQQSYRMTMTMDPEMTMEAVVDPVAKTGHTTMSINAEGVSLETEMILLDEDIYVKTTGDGPLASDKWMHMKSDGLGDAFSTSQVDPAEFLAGADEVVRVDEHTYTGVLDLSTVSAGAFGGGLGEKFGADFTEIPFTLTLDDEGRLSRMETTMKGMGTDGTDRTAVVTMSDYGTPVDVTAPPADQVDEMPGFGE</sequence>
<dbReference type="EMBL" id="JACHGT010000011">
    <property type="protein sequence ID" value="MBB6037243.1"/>
    <property type="molecule type" value="Genomic_DNA"/>
</dbReference>
<dbReference type="Gene3D" id="2.50.20.20">
    <property type="match status" value="1"/>
</dbReference>
<keyword evidence="4" id="KW-1185">Reference proteome</keyword>
<reference evidence="3 4" key="1">
    <citation type="submission" date="2020-08" db="EMBL/GenBank/DDBJ databases">
        <title>Genomic Encyclopedia of Type Strains, Phase IV (KMG-IV): sequencing the most valuable type-strain genomes for metagenomic binning, comparative biology and taxonomic classification.</title>
        <authorList>
            <person name="Goeker M."/>
        </authorList>
    </citation>
    <scope>NUCLEOTIDE SEQUENCE [LARGE SCALE GENOMIC DNA]</scope>
    <source>
        <strain evidence="3 4">YIM 65646</strain>
    </source>
</reference>
<dbReference type="SUPFAM" id="SSF89392">
    <property type="entry name" value="Prokaryotic lipoproteins and lipoprotein localization factors"/>
    <property type="match status" value="1"/>
</dbReference>
<name>A0A841FQY8_9ACTN</name>
<comment type="caution">
    <text evidence="3">The sequence shown here is derived from an EMBL/GenBank/DDBJ whole genome shotgun (WGS) entry which is preliminary data.</text>
</comment>